<reference evidence="1" key="1">
    <citation type="submission" date="2021-06" db="EMBL/GenBank/DDBJ databases">
        <authorList>
            <person name="Kallberg Y."/>
            <person name="Tangrot J."/>
            <person name="Rosling A."/>
        </authorList>
    </citation>
    <scope>NUCLEOTIDE SEQUENCE</scope>
    <source>
        <strain evidence="1">CL356</strain>
    </source>
</reference>
<comment type="caution">
    <text evidence="1">The sequence shown here is derived from an EMBL/GenBank/DDBJ whole genome shotgun (WGS) entry which is preliminary data.</text>
</comment>
<gene>
    <name evidence="1" type="ORF">ACOLOM_LOCUS368</name>
</gene>
<name>A0ACA9JZ35_9GLOM</name>
<accession>A0ACA9JZ35</accession>
<proteinExistence type="predicted"/>
<evidence type="ECO:0000313" key="2">
    <source>
        <dbReference type="Proteomes" id="UP000789525"/>
    </source>
</evidence>
<evidence type="ECO:0000313" key="1">
    <source>
        <dbReference type="EMBL" id="CAG8443262.1"/>
    </source>
</evidence>
<sequence>MTASIFGTSVHGKKAIKAGGGGVTKTKMIKHLEKTIEAQACQKRKMAKAVKYYEQELENVKRFHQIMVEIMAEDIASLRMELNVIMMKFVKNEIFGSKRLMRSQLFDVELSNRRRREKARNLGKILVLGGANQTYYAVVMDPSARFKIRYEVPVNSTLPGPIMAIVYVDGQYDYTYVPIVRHEERIQIKDGFTHVAKNMKYQFKFDLMPRREDDKKHTTATNGFDDTEFHIPKIGGLGAVSVCFYRAEHHYQKVKPIEYDIKQPEIPEKMEDLNLEPRFATSFDETPIPITTPLESVLKKKSDRPLAVVHLHYRSKSWLMDRSIPKNLQESSLKHEVLSGSLLPPPLSSMSKNFTLPCPSKVLSSPIVNVLRETNTLDSANNISNVGQGDALERDNKKSKNCEKVQNTLEAKDKINDNENNNLGGANDSAENEGTSGDTKTLTKANLKKWWSRWKSSARSENIDPGQRKPRSEICEENEISSVSTLDGCDKKKKRKFTDSKEISVISSN</sequence>
<protein>
    <submittedName>
        <fullName evidence="1">6028_t:CDS:1</fullName>
    </submittedName>
</protein>
<organism evidence="1 2">
    <name type="scientific">Acaulospora colombiana</name>
    <dbReference type="NCBI Taxonomy" id="27376"/>
    <lineage>
        <taxon>Eukaryota</taxon>
        <taxon>Fungi</taxon>
        <taxon>Fungi incertae sedis</taxon>
        <taxon>Mucoromycota</taxon>
        <taxon>Glomeromycotina</taxon>
        <taxon>Glomeromycetes</taxon>
        <taxon>Diversisporales</taxon>
        <taxon>Acaulosporaceae</taxon>
        <taxon>Acaulospora</taxon>
    </lineage>
</organism>
<dbReference type="Proteomes" id="UP000789525">
    <property type="component" value="Unassembled WGS sequence"/>
</dbReference>
<keyword evidence="2" id="KW-1185">Reference proteome</keyword>
<dbReference type="EMBL" id="CAJVPT010000352">
    <property type="protein sequence ID" value="CAG8443262.1"/>
    <property type="molecule type" value="Genomic_DNA"/>
</dbReference>